<keyword evidence="7" id="KW-1185">Reference proteome</keyword>
<evidence type="ECO:0000256" key="4">
    <source>
        <dbReference type="ARBA" id="ARBA00037981"/>
    </source>
</evidence>
<dbReference type="InterPro" id="IPR029039">
    <property type="entry name" value="Flavoprotein-like_sf"/>
</dbReference>
<reference evidence="6 7" key="1">
    <citation type="submission" date="2019-07" db="EMBL/GenBank/DDBJ databases">
        <title>Whole genome shotgun sequence of Acetobacter oeni NBRC 105207.</title>
        <authorList>
            <person name="Hosoyama A."/>
            <person name="Uohara A."/>
            <person name="Ohji S."/>
            <person name="Ichikawa N."/>
        </authorList>
    </citation>
    <scope>NUCLEOTIDE SEQUENCE [LARGE SCALE GENOMIC DNA]</scope>
    <source>
        <strain evidence="6 7">NBRC 105207</strain>
    </source>
</reference>
<dbReference type="InterPro" id="IPR052397">
    <property type="entry name" value="NADPH-QR_MdaB"/>
</dbReference>
<gene>
    <name evidence="6" type="ORF">AOE01nite_33550</name>
</gene>
<dbReference type="EMBL" id="BJYG01000073">
    <property type="protein sequence ID" value="GEN65131.1"/>
    <property type="molecule type" value="Genomic_DNA"/>
</dbReference>
<dbReference type="Pfam" id="PF02525">
    <property type="entry name" value="Flavodoxin_2"/>
    <property type="match status" value="1"/>
</dbReference>
<feature type="domain" description="Flavodoxin-like fold" evidence="5">
    <location>
        <begin position="18"/>
        <end position="189"/>
    </location>
</feature>
<name>A0A511XQ89_9PROT</name>
<organism evidence="6 7">
    <name type="scientific">Acetobacter oeni</name>
    <dbReference type="NCBI Taxonomy" id="304077"/>
    <lineage>
        <taxon>Bacteria</taxon>
        <taxon>Pseudomonadati</taxon>
        <taxon>Pseudomonadota</taxon>
        <taxon>Alphaproteobacteria</taxon>
        <taxon>Acetobacterales</taxon>
        <taxon>Acetobacteraceae</taxon>
        <taxon>Acetobacter</taxon>
    </lineage>
</organism>
<keyword evidence="2" id="KW-0285">Flavoprotein</keyword>
<sequence>MKNILLLNGGKVFAHSHGRLNDTLHDVAVRALTEADFAIRETKIDAGYDIEEEVQNFLWADLIIYQMPGWWMGAPWIVKKYMDEVFTSGHGALYANDGRSRAYPERKYGSGGLLDGKRYMLSLTWNAPDDAFTDPVQFFEGKGIDAVYFPFHKANQFLAMSPLPTFLATDVMKAPDVDGTTDRYRRHLSETLDFALSLKE</sequence>
<dbReference type="PANTHER" id="PTHR46305:SF3">
    <property type="entry name" value="NADPH:QUINONE OXIDOREDUCTASE MDAB"/>
    <property type="match status" value="1"/>
</dbReference>
<comment type="cofactor">
    <cofactor evidence="1">
        <name>FAD</name>
        <dbReference type="ChEBI" id="CHEBI:57692"/>
    </cofactor>
</comment>
<evidence type="ECO:0000256" key="1">
    <source>
        <dbReference type="ARBA" id="ARBA00001974"/>
    </source>
</evidence>
<dbReference type="AlphaFoldDB" id="A0A511XQ89"/>
<dbReference type="OrthoDB" id="9798454at2"/>
<comment type="caution">
    <text evidence="6">The sequence shown here is derived from an EMBL/GenBank/DDBJ whole genome shotgun (WGS) entry which is preliminary data.</text>
</comment>
<evidence type="ECO:0000256" key="3">
    <source>
        <dbReference type="ARBA" id="ARBA00022827"/>
    </source>
</evidence>
<dbReference type="RefSeq" id="WP_146892658.1">
    <property type="nucleotide sequence ID" value="NZ_BJYG01000073.1"/>
</dbReference>
<evidence type="ECO:0000256" key="2">
    <source>
        <dbReference type="ARBA" id="ARBA00022630"/>
    </source>
</evidence>
<dbReference type="SUPFAM" id="SSF52218">
    <property type="entry name" value="Flavoproteins"/>
    <property type="match status" value="1"/>
</dbReference>
<dbReference type="PANTHER" id="PTHR46305">
    <property type="match status" value="1"/>
</dbReference>
<evidence type="ECO:0000313" key="7">
    <source>
        <dbReference type="Proteomes" id="UP000321746"/>
    </source>
</evidence>
<evidence type="ECO:0000313" key="6">
    <source>
        <dbReference type="EMBL" id="GEN65131.1"/>
    </source>
</evidence>
<evidence type="ECO:0000259" key="5">
    <source>
        <dbReference type="Pfam" id="PF02525"/>
    </source>
</evidence>
<comment type="similarity">
    <text evidence="4">Belongs to the oxidoreductase MdaB family.</text>
</comment>
<proteinExistence type="inferred from homology"/>
<protein>
    <recommendedName>
        <fullName evidence="5">Flavodoxin-like fold domain-containing protein</fullName>
    </recommendedName>
</protein>
<keyword evidence="3" id="KW-0274">FAD</keyword>
<accession>A0A511XQ89</accession>
<dbReference type="InterPro" id="IPR003680">
    <property type="entry name" value="Flavodoxin_fold"/>
</dbReference>
<dbReference type="Gene3D" id="3.40.50.360">
    <property type="match status" value="1"/>
</dbReference>
<dbReference type="Proteomes" id="UP000321746">
    <property type="component" value="Unassembled WGS sequence"/>
</dbReference>